<evidence type="ECO:0000256" key="1">
    <source>
        <dbReference type="SAM" id="MobiDB-lite"/>
    </source>
</evidence>
<evidence type="ECO:0000313" key="2">
    <source>
        <dbReference type="EMBL" id="KAF1988526.1"/>
    </source>
</evidence>
<protein>
    <submittedName>
        <fullName evidence="2">Uncharacterized protein</fullName>
    </submittedName>
</protein>
<feature type="region of interest" description="Disordered" evidence="1">
    <location>
        <begin position="49"/>
        <end position="72"/>
    </location>
</feature>
<accession>A0A6G1H5M7</accession>
<organism evidence="2 3">
    <name type="scientific">Aulographum hederae CBS 113979</name>
    <dbReference type="NCBI Taxonomy" id="1176131"/>
    <lineage>
        <taxon>Eukaryota</taxon>
        <taxon>Fungi</taxon>
        <taxon>Dikarya</taxon>
        <taxon>Ascomycota</taxon>
        <taxon>Pezizomycotina</taxon>
        <taxon>Dothideomycetes</taxon>
        <taxon>Pleosporomycetidae</taxon>
        <taxon>Aulographales</taxon>
        <taxon>Aulographaceae</taxon>
    </lineage>
</organism>
<proteinExistence type="predicted"/>
<gene>
    <name evidence="2" type="ORF">K402DRAFT_391747</name>
</gene>
<dbReference type="EMBL" id="ML977148">
    <property type="protein sequence ID" value="KAF1988526.1"/>
    <property type="molecule type" value="Genomic_DNA"/>
</dbReference>
<name>A0A6G1H5M7_9PEZI</name>
<dbReference type="AlphaFoldDB" id="A0A6G1H5M7"/>
<evidence type="ECO:0000313" key="3">
    <source>
        <dbReference type="Proteomes" id="UP000800041"/>
    </source>
</evidence>
<dbReference type="Proteomes" id="UP000800041">
    <property type="component" value="Unassembled WGS sequence"/>
</dbReference>
<sequence length="98" mass="9797">MPDPTTPPQWYVTGVPQDVRDWVSSAREAERSIFVKDIGTLPSVGMGAAAAEETGSASSGAGESAETGGAVTAVGGGRGRRAWAVVGLVAVLGLAVTL</sequence>
<keyword evidence="3" id="KW-1185">Reference proteome</keyword>
<reference evidence="2" key="1">
    <citation type="journal article" date="2020" name="Stud. Mycol.">
        <title>101 Dothideomycetes genomes: a test case for predicting lifestyles and emergence of pathogens.</title>
        <authorList>
            <person name="Haridas S."/>
            <person name="Albert R."/>
            <person name="Binder M."/>
            <person name="Bloem J."/>
            <person name="Labutti K."/>
            <person name="Salamov A."/>
            <person name="Andreopoulos B."/>
            <person name="Baker S."/>
            <person name="Barry K."/>
            <person name="Bills G."/>
            <person name="Bluhm B."/>
            <person name="Cannon C."/>
            <person name="Castanera R."/>
            <person name="Culley D."/>
            <person name="Daum C."/>
            <person name="Ezra D."/>
            <person name="Gonzalez J."/>
            <person name="Henrissat B."/>
            <person name="Kuo A."/>
            <person name="Liang C."/>
            <person name="Lipzen A."/>
            <person name="Lutzoni F."/>
            <person name="Magnuson J."/>
            <person name="Mondo S."/>
            <person name="Nolan M."/>
            <person name="Ohm R."/>
            <person name="Pangilinan J."/>
            <person name="Park H.-J."/>
            <person name="Ramirez L."/>
            <person name="Alfaro M."/>
            <person name="Sun H."/>
            <person name="Tritt A."/>
            <person name="Yoshinaga Y."/>
            <person name="Zwiers L.-H."/>
            <person name="Turgeon B."/>
            <person name="Goodwin S."/>
            <person name="Spatafora J."/>
            <person name="Crous P."/>
            <person name="Grigoriev I."/>
        </authorList>
    </citation>
    <scope>NUCLEOTIDE SEQUENCE</scope>
    <source>
        <strain evidence="2">CBS 113979</strain>
    </source>
</reference>